<keyword evidence="5 10" id="KW-0547">Nucleotide-binding</keyword>
<dbReference type="InterPro" id="IPR010914">
    <property type="entry name" value="RsgA_GTPase_dom"/>
</dbReference>
<keyword evidence="7 10" id="KW-0862">Zinc</keyword>
<dbReference type="InterPro" id="IPR027417">
    <property type="entry name" value="P-loop_NTPase"/>
</dbReference>
<dbReference type="GO" id="GO:0019843">
    <property type="term" value="F:rRNA binding"/>
    <property type="evidence" value="ECO:0007669"/>
    <property type="project" value="UniProtKB-KW"/>
</dbReference>
<comment type="similarity">
    <text evidence="10">Belongs to the TRAFAC class YlqF/YawG GTPase family. RsgA subfamily.</text>
</comment>
<keyword evidence="2 10" id="KW-0690">Ribosome biogenesis</keyword>
<evidence type="ECO:0000256" key="8">
    <source>
        <dbReference type="ARBA" id="ARBA00022884"/>
    </source>
</evidence>
<reference evidence="14 15" key="1">
    <citation type="submission" date="2016-03" db="EMBL/GenBank/DDBJ databases">
        <title>Acetic acid bacteria sequencing.</title>
        <authorList>
            <person name="Brandt J."/>
            <person name="Jakob F."/>
            <person name="Vogel R.F."/>
        </authorList>
    </citation>
    <scope>NUCLEOTIDE SEQUENCE [LARGE SCALE GENOMIC DNA]</scope>
    <source>
        <strain evidence="14 15">TMW2.1084</strain>
    </source>
</reference>
<evidence type="ECO:0000256" key="10">
    <source>
        <dbReference type="HAMAP-Rule" id="MF_01820"/>
    </source>
</evidence>
<dbReference type="GO" id="GO:0003924">
    <property type="term" value="F:GTPase activity"/>
    <property type="evidence" value="ECO:0007669"/>
    <property type="project" value="UniProtKB-UniRule"/>
</dbReference>
<name>A0A1U9LCE9_9PROT</name>
<organism evidence="14 15">
    <name type="scientific">Acetobacter persici</name>
    <dbReference type="NCBI Taxonomy" id="1076596"/>
    <lineage>
        <taxon>Bacteria</taxon>
        <taxon>Pseudomonadati</taxon>
        <taxon>Pseudomonadota</taxon>
        <taxon>Alphaproteobacteria</taxon>
        <taxon>Acetobacterales</taxon>
        <taxon>Acetobacteraceae</taxon>
        <taxon>Acetobacter</taxon>
    </lineage>
</organism>
<accession>A0A1U9LCE9</accession>
<evidence type="ECO:0000259" key="13">
    <source>
        <dbReference type="PROSITE" id="PS51721"/>
    </source>
</evidence>
<dbReference type="PANTHER" id="PTHR32120">
    <property type="entry name" value="SMALL RIBOSOMAL SUBUNIT BIOGENESIS GTPASE RSGA"/>
    <property type="match status" value="1"/>
</dbReference>
<dbReference type="PANTHER" id="PTHR32120:SF10">
    <property type="entry name" value="SMALL RIBOSOMAL SUBUNIT BIOGENESIS GTPASE RSGA"/>
    <property type="match status" value="1"/>
</dbReference>
<evidence type="ECO:0000313" key="14">
    <source>
        <dbReference type="EMBL" id="AQT04082.1"/>
    </source>
</evidence>
<feature type="binding site" evidence="10">
    <location>
        <position position="286"/>
    </location>
    <ligand>
        <name>Zn(2+)</name>
        <dbReference type="ChEBI" id="CHEBI:29105"/>
    </ligand>
</feature>
<dbReference type="AlphaFoldDB" id="A0A1U9LCE9"/>
<comment type="function">
    <text evidence="10">One of several proteins that assist in the late maturation steps of the functional core of the 30S ribosomal subunit. Helps release RbfA from mature subunits. May play a role in the assembly of ribosomal proteins into the subunit. Circularly permuted GTPase that catalyzes slow GTP hydrolysis, GTPase activity is stimulated by the 30S ribosomal subunit.</text>
</comment>
<dbReference type="GO" id="GO:0042274">
    <property type="term" value="P:ribosomal small subunit biogenesis"/>
    <property type="evidence" value="ECO:0007669"/>
    <property type="project" value="UniProtKB-UniRule"/>
</dbReference>
<sequence>MCAVQQVSGRAQLPGRVISQQRHYLTVVTAAGLLQADIAGRLLHTSAPMERPVIGDWVMCSPRKSEQRATIHSVLPRSTCFVRKEVGKRTGSQVIAANIDVAFLVMTMGEDFNLSRLERYLALTKESGATPVIILTKADLCDNPQACMQAARACAPTTDIQIVSAFDGTGIKQTALYLAGHRTGVMVGSSGAGKSTLMNALLETDYAATGHVSPFAEKGRHTTTHRELVRLPSGGLLIDTPGMRELGMIGADKSIDESFSDFTSQIERIAQRCRFRDCQHQAEPDCAVRTARADGRIDSRRWNNWLKLKREGAYQAEKEDPESRRAKRREQIRLNRQSRSLRRND</sequence>
<evidence type="ECO:0000256" key="1">
    <source>
        <dbReference type="ARBA" id="ARBA00022490"/>
    </source>
</evidence>
<evidence type="ECO:0000313" key="15">
    <source>
        <dbReference type="Proteomes" id="UP000189055"/>
    </source>
</evidence>
<feature type="region of interest" description="Disordered" evidence="11">
    <location>
        <begin position="312"/>
        <end position="345"/>
    </location>
</feature>
<comment type="subunit">
    <text evidence="10">Monomer. Associates with 30S ribosomal subunit, binds 16S rRNA.</text>
</comment>
<gene>
    <name evidence="10" type="primary">rsgA</name>
    <name evidence="14" type="ORF">A0U91_02605</name>
</gene>
<dbReference type="InterPro" id="IPR004881">
    <property type="entry name" value="Ribosome_biogen_GTPase_RsgA"/>
</dbReference>
<evidence type="ECO:0000256" key="9">
    <source>
        <dbReference type="ARBA" id="ARBA00023134"/>
    </source>
</evidence>
<keyword evidence="1 10" id="KW-0963">Cytoplasm</keyword>
<evidence type="ECO:0000259" key="12">
    <source>
        <dbReference type="PROSITE" id="PS50936"/>
    </source>
</evidence>
<protein>
    <recommendedName>
        <fullName evidence="10">Small ribosomal subunit biogenesis GTPase RsgA</fullName>
        <ecNumber evidence="10">3.6.1.-</ecNumber>
    </recommendedName>
</protein>
<dbReference type="KEGG" id="aper:A0U91_02605"/>
<dbReference type="CDD" id="cd01854">
    <property type="entry name" value="YjeQ_EngC"/>
    <property type="match status" value="1"/>
</dbReference>
<feature type="binding site" evidence="10">
    <location>
        <begin position="188"/>
        <end position="196"/>
    </location>
    <ligand>
        <name>GTP</name>
        <dbReference type="ChEBI" id="CHEBI:37565"/>
    </ligand>
</feature>
<comment type="subcellular location">
    <subcellularLocation>
        <location evidence="10">Cytoplasm</location>
    </subcellularLocation>
</comment>
<keyword evidence="6 10" id="KW-0378">Hydrolase</keyword>
<dbReference type="InterPro" id="IPR030378">
    <property type="entry name" value="G_CP_dom"/>
</dbReference>
<comment type="cofactor">
    <cofactor evidence="10">
        <name>Zn(2+)</name>
        <dbReference type="ChEBI" id="CHEBI:29105"/>
    </cofactor>
    <text evidence="10">Binds 1 zinc ion per subunit.</text>
</comment>
<evidence type="ECO:0000256" key="11">
    <source>
        <dbReference type="SAM" id="MobiDB-lite"/>
    </source>
</evidence>
<evidence type="ECO:0000256" key="5">
    <source>
        <dbReference type="ARBA" id="ARBA00022741"/>
    </source>
</evidence>
<dbReference type="GO" id="GO:0005525">
    <property type="term" value="F:GTP binding"/>
    <property type="evidence" value="ECO:0007669"/>
    <property type="project" value="UniProtKB-UniRule"/>
</dbReference>
<evidence type="ECO:0000256" key="6">
    <source>
        <dbReference type="ARBA" id="ARBA00022801"/>
    </source>
</evidence>
<dbReference type="SUPFAM" id="SSF52540">
    <property type="entry name" value="P-loop containing nucleoside triphosphate hydrolases"/>
    <property type="match status" value="1"/>
</dbReference>
<evidence type="ECO:0000256" key="7">
    <source>
        <dbReference type="ARBA" id="ARBA00022833"/>
    </source>
</evidence>
<keyword evidence="8 10" id="KW-0694">RNA-binding</keyword>
<dbReference type="Proteomes" id="UP000189055">
    <property type="component" value="Chromosome"/>
</dbReference>
<feature type="binding site" evidence="10">
    <location>
        <begin position="136"/>
        <end position="139"/>
    </location>
    <ligand>
        <name>GTP</name>
        <dbReference type="ChEBI" id="CHEBI:37565"/>
    </ligand>
</feature>
<feature type="compositionally biased region" description="Basic and acidic residues" evidence="11">
    <location>
        <begin position="312"/>
        <end position="333"/>
    </location>
</feature>
<dbReference type="Pfam" id="PF03193">
    <property type="entry name" value="RsgA_GTPase"/>
    <property type="match status" value="1"/>
</dbReference>
<dbReference type="NCBIfam" id="TIGR00157">
    <property type="entry name" value="ribosome small subunit-dependent GTPase A"/>
    <property type="match status" value="1"/>
</dbReference>
<dbReference type="PROSITE" id="PS50936">
    <property type="entry name" value="ENGC_GTPASE"/>
    <property type="match status" value="1"/>
</dbReference>
<dbReference type="Gene3D" id="1.10.40.50">
    <property type="entry name" value="Probable gtpase engc, domain 3"/>
    <property type="match status" value="1"/>
</dbReference>
<feature type="binding site" evidence="10">
    <location>
        <position position="278"/>
    </location>
    <ligand>
        <name>Zn(2+)</name>
        <dbReference type="ChEBI" id="CHEBI:29105"/>
    </ligand>
</feature>
<evidence type="ECO:0000256" key="2">
    <source>
        <dbReference type="ARBA" id="ARBA00022517"/>
    </source>
</evidence>
<feature type="binding site" evidence="10">
    <location>
        <position position="280"/>
    </location>
    <ligand>
        <name>Zn(2+)</name>
        <dbReference type="ChEBI" id="CHEBI:29105"/>
    </ligand>
</feature>
<dbReference type="GO" id="GO:0005737">
    <property type="term" value="C:cytoplasm"/>
    <property type="evidence" value="ECO:0007669"/>
    <property type="project" value="UniProtKB-SubCell"/>
</dbReference>
<dbReference type="EMBL" id="CP014687">
    <property type="protein sequence ID" value="AQT04082.1"/>
    <property type="molecule type" value="Genomic_DNA"/>
</dbReference>
<dbReference type="EC" id="3.6.1.-" evidence="10"/>
<dbReference type="Gene3D" id="3.40.50.300">
    <property type="entry name" value="P-loop containing nucleotide triphosphate hydrolases"/>
    <property type="match status" value="1"/>
</dbReference>
<dbReference type="STRING" id="1076596.A0U91_02605"/>
<evidence type="ECO:0000256" key="3">
    <source>
        <dbReference type="ARBA" id="ARBA00022723"/>
    </source>
</evidence>
<feature type="domain" description="CP-type G" evidence="13">
    <location>
        <begin position="88"/>
        <end position="246"/>
    </location>
</feature>
<keyword evidence="4 10" id="KW-0699">rRNA-binding</keyword>
<keyword evidence="9 10" id="KW-0342">GTP-binding</keyword>
<dbReference type="HAMAP" id="MF_01820">
    <property type="entry name" value="GTPase_RsgA"/>
    <property type="match status" value="1"/>
</dbReference>
<dbReference type="GO" id="GO:0046872">
    <property type="term" value="F:metal ion binding"/>
    <property type="evidence" value="ECO:0007669"/>
    <property type="project" value="UniProtKB-KW"/>
</dbReference>
<proteinExistence type="inferred from homology"/>
<feature type="domain" description="EngC GTPase" evidence="12">
    <location>
        <begin position="97"/>
        <end position="244"/>
    </location>
</feature>
<keyword evidence="3 10" id="KW-0479">Metal-binding</keyword>
<evidence type="ECO:0000256" key="4">
    <source>
        <dbReference type="ARBA" id="ARBA00022730"/>
    </source>
</evidence>
<feature type="binding site" evidence="10">
    <location>
        <position position="273"/>
    </location>
    <ligand>
        <name>Zn(2+)</name>
        <dbReference type="ChEBI" id="CHEBI:29105"/>
    </ligand>
</feature>
<dbReference type="PROSITE" id="PS51721">
    <property type="entry name" value="G_CP"/>
    <property type="match status" value="1"/>
</dbReference>
<dbReference type="RefSeq" id="WP_077930011.1">
    <property type="nucleotide sequence ID" value="NZ_CP014687.1"/>
</dbReference>